<feature type="domain" description="Recombinase" evidence="2">
    <location>
        <begin position="169"/>
        <end position="302"/>
    </location>
</feature>
<dbReference type="InterPro" id="IPR025827">
    <property type="entry name" value="Zn_ribbon_recom_dom"/>
</dbReference>
<dbReference type="SMART" id="SM00857">
    <property type="entry name" value="Resolvase"/>
    <property type="match status" value="1"/>
</dbReference>
<keyword evidence="1" id="KW-0175">Coiled coil</keyword>
<dbReference type="EMBL" id="CP078093">
    <property type="protein sequence ID" value="QXM05819.1"/>
    <property type="molecule type" value="Genomic_DNA"/>
</dbReference>
<sequence length="548" mass="64813">MCALAQRYINDRHNEIKNNNKRVLIYCRESRDDNMENYERIETQRDLLLGYCSKKGYNNIVKVIMHDNMTGTDFQRLDEIKNMIRRGEVDTILMKDSSRLGRNQYEALGFVQFIEEYGVELEFYERKYDAELFPLEAYFHERRVRDDSEKIRATIKGKMEKGDFLVRAHYGYKKEGNKLIVDENTAWVVKKIFNLYKEGYGYRAIATMLTEEGIPTPSAYRNNPNRPQASTWIAQHVNRIINNEVYTGTMVSGKTQKVSYKSKKTKRKPESEWIRIENHHEAIIDKETFEICKRIREKKSDFAPKTKKPALLSGFMECGRCGTAMYMIRKKGRLDAFVCGKYFKEGKIKPHIEDRGCTTHRVRESDINNVIKKHIENMLENPDYRQYFNSKLKDTREKKESQSHILMKLENNLGKFKGQYEQVYNDKLDGKIPEFIFEKKSKELENNINILQKQIEEIKNRINNLDKLESNIDKIDVAMKNIRENGLSKEAVELLINKIIVYDEYEIPEEAKTLYNIDDIMFSEIYHKGGIIIDMKYNVQHVMSNRWL</sequence>
<name>A0ABX8R9U5_9CLOT</name>
<evidence type="ECO:0000313" key="4">
    <source>
        <dbReference type="Proteomes" id="UP000886818"/>
    </source>
</evidence>
<protein>
    <submittedName>
        <fullName evidence="3">Recombinase family protein</fullName>
    </submittedName>
</protein>
<dbReference type="PANTHER" id="PTHR30461">
    <property type="entry name" value="DNA-INVERTASE FROM LAMBDOID PROPHAGE"/>
    <property type="match status" value="1"/>
</dbReference>
<dbReference type="PROSITE" id="PS51737">
    <property type="entry name" value="RECOMBINASE_DNA_BIND"/>
    <property type="match status" value="1"/>
</dbReference>
<dbReference type="RefSeq" id="WP_218282517.1">
    <property type="nucleotide sequence ID" value="NZ_CP078093.1"/>
</dbReference>
<dbReference type="InterPro" id="IPR006119">
    <property type="entry name" value="Resolv_N"/>
</dbReference>
<dbReference type="InterPro" id="IPR011109">
    <property type="entry name" value="DNA_bind_recombinase_dom"/>
</dbReference>
<dbReference type="Pfam" id="PF13408">
    <property type="entry name" value="Zn_ribbon_recom"/>
    <property type="match status" value="1"/>
</dbReference>
<feature type="coiled-coil region" evidence="1">
    <location>
        <begin position="392"/>
        <end position="485"/>
    </location>
</feature>
<evidence type="ECO:0000259" key="2">
    <source>
        <dbReference type="PROSITE" id="PS51737"/>
    </source>
</evidence>
<dbReference type="Pfam" id="PF07508">
    <property type="entry name" value="Recombinase"/>
    <property type="match status" value="1"/>
</dbReference>
<keyword evidence="4" id="KW-1185">Reference proteome</keyword>
<dbReference type="InterPro" id="IPR050639">
    <property type="entry name" value="SSR_resolvase"/>
</dbReference>
<dbReference type="Pfam" id="PF00239">
    <property type="entry name" value="Resolvase"/>
    <property type="match status" value="1"/>
</dbReference>
<proteinExistence type="predicted"/>
<gene>
    <name evidence="3" type="ORF">KVH43_10700</name>
</gene>
<dbReference type="Proteomes" id="UP000886818">
    <property type="component" value="Chromosome"/>
</dbReference>
<dbReference type="PANTHER" id="PTHR30461:SF23">
    <property type="entry name" value="DNA RECOMBINASE-RELATED"/>
    <property type="match status" value="1"/>
</dbReference>
<evidence type="ECO:0000313" key="3">
    <source>
        <dbReference type="EMBL" id="QXM05819.1"/>
    </source>
</evidence>
<organism evidence="3 4">
    <name type="scientific">Crassaminicella indica</name>
    <dbReference type="NCBI Taxonomy" id="2855394"/>
    <lineage>
        <taxon>Bacteria</taxon>
        <taxon>Bacillati</taxon>
        <taxon>Bacillota</taxon>
        <taxon>Clostridia</taxon>
        <taxon>Eubacteriales</taxon>
        <taxon>Clostridiaceae</taxon>
        <taxon>Crassaminicella</taxon>
    </lineage>
</organism>
<evidence type="ECO:0000256" key="1">
    <source>
        <dbReference type="SAM" id="Coils"/>
    </source>
</evidence>
<accession>A0ABX8R9U5</accession>
<reference evidence="3" key="1">
    <citation type="submission" date="2021-07" db="EMBL/GenBank/DDBJ databases">
        <title>Complete genome sequence of Crassaminicella sp. 143-21, isolated from a deep-sea hydrothermal vent.</title>
        <authorList>
            <person name="Li X."/>
        </authorList>
    </citation>
    <scope>NUCLEOTIDE SEQUENCE</scope>
    <source>
        <strain evidence="3">143-21</strain>
    </source>
</reference>